<organism evidence="1 2">
    <name type="scientific">Strongyloides papillosus</name>
    <name type="common">Intestinal threadworm</name>
    <dbReference type="NCBI Taxonomy" id="174720"/>
    <lineage>
        <taxon>Eukaryota</taxon>
        <taxon>Metazoa</taxon>
        <taxon>Ecdysozoa</taxon>
        <taxon>Nematoda</taxon>
        <taxon>Chromadorea</taxon>
        <taxon>Rhabditida</taxon>
        <taxon>Tylenchina</taxon>
        <taxon>Panagrolaimomorpha</taxon>
        <taxon>Strongyloidoidea</taxon>
        <taxon>Strongyloididae</taxon>
        <taxon>Strongyloides</taxon>
    </lineage>
</organism>
<proteinExistence type="predicted"/>
<evidence type="ECO:0000313" key="2">
    <source>
        <dbReference type="WBParaSite" id="SPAL_0001180400.1"/>
    </source>
</evidence>
<dbReference type="WBParaSite" id="SPAL_0001180400.1">
    <property type="protein sequence ID" value="SPAL_0001180400.1"/>
    <property type="gene ID" value="SPAL_0001180400"/>
</dbReference>
<name>A0A0N5C1C8_STREA</name>
<sequence>MEKNKSINSEKIEKLASYLSKIQKADNEIINALHTLEVCLRIETKAINKARVGAIDIDYEKTRVGITKSRVKQVVDHLNSK</sequence>
<accession>A0A0N5C1C8</accession>
<keyword evidence="1" id="KW-1185">Reference proteome</keyword>
<dbReference type="AlphaFoldDB" id="A0A0N5C1C8"/>
<dbReference type="Proteomes" id="UP000046392">
    <property type="component" value="Unplaced"/>
</dbReference>
<protein>
    <submittedName>
        <fullName evidence="2">Conjugal transfer protein</fullName>
    </submittedName>
</protein>
<reference evidence="2" key="1">
    <citation type="submission" date="2017-02" db="UniProtKB">
        <authorList>
            <consortium name="WormBaseParasite"/>
        </authorList>
    </citation>
    <scope>IDENTIFICATION</scope>
</reference>
<evidence type="ECO:0000313" key="1">
    <source>
        <dbReference type="Proteomes" id="UP000046392"/>
    </source>
</evidence>